<evidence type="ECO:0008006" key="5">
    <source>
        <dbReference type="Google" id="ProtNLM"/>
    </source>
</evidence>
<dbReference type="AlphaFoldDB" id="A0A4P9WXA9"/>
<dbReference type="PANTHER" id="PTHR10501">
    <property type="entry name" value="U1 SMALL NUCLEAR RIBONUCLEOPROTEIN A/U2 SMALL NUCLEAR RIBONUCLEOPROTEIN B"/>
    <property type="match status" value="1"/>
</dbReference>
<proteinExistence type="predicted"/>
<feature type="compositionally biased region" description="Basic residues" evidence="2">
    <location>
        <begin position="425"/>
        <end position="450"/>
    </location>
</feature>
<keyword evidence="1" id="KW-0694">RNA-binding</keyword>
<evidence type="ECO:0000313" key="4">
    <source>
        <dbReference type="Proteomes" id="UP000268535"/>
    </source>
</evidence>
<dbReference type="Proteomes" id="UP000268535">
    <property type="component" value="Unassembled WGS sequence"/>
</dbReference>
<feature type="compositionally biased region" description="Polar residues" evidence="2">
    <location>
        <begin position="178"/>
        <end position="187"/>
    </location>
</feature>
<feature type="compositionally biased region" description="Polar residues" evidence="2">
    <location>
        <begin position="455"/>
        <end position="466"/>
    </location>
</feature>
<gene>
    <name evidence="3" type="ORF">CAUPRSCDRAFT_11341</name>
</gene>
<feature type="region of interest" description="Disordered" evidence="2">
    <location>
        <begin position="273"/>
        <end position="329"/>
    </location>
</feature>
<accession>A0A4P9WXA9</accession>
<feature type="region of interest" description="Disordered" evidence="2">
    <location>
        <begin position="486"/>
        <end position="526"/>
    </location>
</feature>
<evidence type="ECO:0000256" key="1">
    <source>
        <dbReference type="ARBA" id="ARBA00022884"/>
    </source>
</evidence>
<dbReference type="InterPro" id="IPR012677">
    <property type="entry name" value="Nucleotide-bd_a/b_plait_sf"/>
</dbReference>
<sequence length="643" mass="65255">MLSRLNTIGHGSGGTGSVMSGASSPHGAPSPHPLTPAGVHDPAAVAMPVSTPGAGSGATNGAMDPRYPALSKMMMMMPPPPSHAHLMSGHSGALTPTGGVVLTPGGKAHHHAGYEPGIATVGTPGPGEDVTTIFVIGFPDDITEREFQNMFTFAPGFEAAILKIPSAATNHMSYAQSGWNSAATPSSVAAGDASVGNDEGASGSGAGGSGLTTHPTVSTPGGSAHTHGAKRQIIGFAKFRNRILALEARDVLNGRRLDPDRACTLKADMAKKNLHPKRHTNMNSSHNALNSSISGPHLGSMTQLNAHATSASHHSGHLGNNGTHRSNAGVGVTVGAHTLASGLPSSGTPTLPGMLAASATASAMDAATSMNASAIWHRVANVNMSVNHIAPDLPTLQHPMNPAGHSPAPGHAHPASRMGNSAHTLHSHHSHHSHHPHHPHPALQAHHGHHPAQVEPSSSPSATHGTASADDMTASITSLLGGMPFSATQSPCQSPVSGVANQASSQRNVSASQAAQAALPTPTSTLPAPRGLAELNAAAASPAAPLVAPWWSVMQETPAIRHAPVAGDASSLSGLGSGLGNGHPPPHVVDAESAFASHRGQRAASLEHRTAAGYGDGGRSRVRVLQRRLFRVAQRPTRDGQGR</sequence>
<feature type="region of interest" description="Disordered" evidence="2">
    <location>
        <begin position="1"/>
        <end position="62"/>
    </location>
</feature>
<evidence type="ECO:0000313" key="3">
    <source>
        <dbReference type="EMBL" id="RKO96963.1"/>
    </source>
</evidence>
<name>A0A4P9WXA9_9FUNG</name>
<evidence type="ECO:0000256" key="2">
    <source>
        <dbReference type="SAM" id="MobiDB-lite"/>
    </source>
</evidence>
<feature type="compositionally biased region" description="Polar residues" evidence="2">
    <location>
        <begin position="281"/>
        <end position="305"/>
    </location>
</feature>
<dbReference type="EMBL" id="ML009493">
    <property type="protein sequence ID" value="RKO96963.1"/>
    <property type="molecule type" value="Genomic_DNA"/>
</dbReference>
<feature type="region of interest" description="Disordered" evidence="2">
    <location>
        <begin position="393"/>
        <end position="469"/>
    </location>
</feature>
<dbReference type="Gene3D" id="3.30.70.330">
    <property type="match status" value="1"/>
</dbReference>
<feature type="compositionally biased region" description="Polar residues" evidence="2">
    <location>
        <begin position="211"/>
        <end position="221"/>
    </location>
</feature>
<dbReference type="GO" id="GO:0003723">
    <property type="term" value="F:RNA binding"/>
    <property type="evidence" value="ECO:0007669"/>
    <property type="project" value="UniProtKB-KW"/>
</dbReference>
<feature type="compositionally biased region" description="Polar residues" evidence="2">
    <location>
        <begin position="486"/>
        <end position="496"/>
    </location>
</feature>
<reference evidence="4" key="1">
    <citation type="journal article" date="2018" name="Nat. Microbiol.">
        <title>Leveraging single-cell genomics to expand the fungal tree of life.</title>
        <authorList>
            <person name="Ahrendt S.R."/>
            <person name="Quandt C.A."/>
            <person name="Ciobanu D."/>
            <person name="Clum A."/>
            <person name="Salamov A."/>
            <person name="Andreopoulos B."/>
            <person name="Cheng J.F."/>
            <person name="Woyke T."/>
            <person name="Pelin A."/>
            <person name="Henrissat B."/>
            <person name="Reynolds N.K."/>
            <person name="Benny G.L."/>
            <person name="Smith M.E."/>
            <person name="James T.Y."/>
            <person name="Grigoriev I.V."/>
        </authorList>
    </citation>
    <scope>NUCLEOTIDE SEQUENCE [LARGE SCALE GENOMIC DNA]</scope>
    <source>
        <strain evidence="4">ATCC 52028</strain>
    </source>
</reference>
<organism evidence="3 4">
    <name type="scientific">Caulochytrium protostelioides</name>
    <dbReference type="NCBI Taxonomy" id="1555241"/>
    <lineage>
        <taxon>Eukaryota</taxon>
        <taxon>Fungi</taxon>
        <taxon>Fungi incertae sedis</taxon>
        <taxon>Chytridiomycota</taxon>
        <taxon>Chytridiomycota incertae sedis</taxon>
        <taxon>Chytridiomycetes</taxon>
        <taxon>Caulochytriales</taxon>
        <taxon>Caulochytriaceae</taxon>
        <taxon>Caulochytrium</taxon>
    </lineage>
</organism>
<feature type="region of interest" description="Disordered" evidence="2">
    <location>
        <begin position="178"/>
        <end position="228"/>
    </location>
</feature>
<feature type="compositionally biased region" description="Low complexity" evidence="2">
    <location>
        <begin position="500"/>
        <end position="526"/>
    </location>
</feature>
<protein>
    <recommendedName>
        <fullName evidence="5">RRM domain-containing protein</fullName>
    </recommendedName>
</protein>